<reference evidence="2" key="1">
    <citation type="submission" date="2021-02" db="EMBL/GenBank/DDBJ databases">
        <authorList>
            <person name="Nowell W R."/>
        </authorList>
    </citation>
    <scope>NUCLEOTIDE SEQUENCE</scope>
    <source>
        <strain evidence="2">Ploen Becks lab</strain>
    </source>
</reference>
<evidence type="ECO:0000313" key="2">
    <source>
        <dbReference type="EMBL" id="CAF0723995.1"/>
    </source>
</evidence>
<dbReference type="OrthoDB" id="425681at2759"/>
<protein>
    <recommendedName>
        <fullName evidence="1">Reverse transcriptase domain-containing protein</fullName>
    </recommendedName>
</protein>
<dbReference type="SUPFAM" id="SSF56672">
    <property type="entry name" value="DNA/RNA polymerases"/>
    <property type="match status" value="1"/>
</dbReference>
<dbReference type="Pfam" id="PF00078">
    <property type="entry name" value="RVT_1"/>
    <property type="match status" value="1"/>
</dbReference>
<sequence length="152" mass="17559">MSSIFKTKTKAKQTGPLSPLLFAIYVDELIELLKELKIGEDVLNVLRNCILFADDILILANSEDELNKLLKIVKSFLLKACNVYSVKISVRIFRNELTEKLKKNFYESDFNTRTHSRSIIGNLIEFTVFRDETLVELVQEALESVDEENWLD</sequence>
<evidence type="ECO:0000259" key="1">
    <source>
        <dbReference type="Pfam" id="PF00078"/>
    </source>
</evidence>
<dbReference type="AlphaFoldDB" id="A0A813MNT4"/>
<proteinExistence type="predicted"/>
<dbReference type="EMBL" id="CAJNOC010000184">
    <property type="protein sequence ID" value="CAF0723995.1"/>
    <property type="molecule type" value="Genomic_DNA"/>
</dbReference>
<organism evidence="2 3">
    <name type="scientific">Brachionus calyciflorus</name>
    <dbReference type="NCBI Taxonomy" id="104777"/>
    <lineage>
        <taxon>Eukaryota</taxon>
        <taxon>Metazoa</taxon>
        <taxon>Spiralia</taxon>
        <taxon>Gnathifera</taxon>
        <taxon>Rotifera</taxon>
        <taxon>Eurotatoria</taxon>
        <taxon>Monogononta</taxon>
        <taxon>Pseudotrocha</taxon>
        <taxon>Ploima</taxon>
        <taxon>Brachionidae</taxon>
        <taxon>Brachionus</taxon>
    </lineage>
</organism>
<keyword evidence="3" id="KW-1185">Reference proteome</keyword>
<name>A0A813MNT4_9BILA</name>
<evidence type="ECO:0000313" key="3">
    <source>
        <dbReference type="Proteomes" id="UP000663879"/>
    </source>
</evidence>
<dbReference type="InterPro" id="IPR000477">
    <property type="entry name" value="RT_dom"/>
</dbReference>
<feature type="domain" description="Reverse transcriptase" evidence="1">
    <location>
        <begin position="6"/>
        <end position="79"/>
    </location>
</feature>
<accession>A0A813MNT4</accession>
<dbReference type="Proteomes" id="UP000663879">
    <property type="component" value="Unassembled WGS sequence"/>
</dbReference>
<gene>
    <name evidence="2" type="ORF">OXX778_LOCUS2378</name>
</gene>
<comment type="caution">
    <text evidence="2">The sequence shown here is derived from an EMBL/GenBank/DDBJ whole genome shotgun (WGS) entry which is preliminary data.</text>
</comment>
<dbReference type="InterPro" id="IPR043502">
    <property type="entry name" value="DNA/RNA_pol_sf"/>
</dbReference>